<dbReference type="VEuPathDB" id="GiardiaDB:GMRT_13676"/>
<dbReference type="GO" id="GO:0000333">
    <property type="term" value="C:telomerase catalytic core complex"/>
    <property type="evidence" value="ECO:0007669"/>
    <property type="project" value="TreeGrafter"/>
</dbReference>
<keyword evidence="1" id="KW-0779">Telomere</keyword>
<reference evidence="3 4" key="1">
    <citation type="submission" date="2019-05" db="EMBL/GenBank/DDBJ databases">
        <title>The compact genome of Giardia muris reveals important steps in the evolution of intestinal protozoan parasites.</title>
        <authorList>
            <person name="Xu F."/>
            <person name="Jimenez-Gonzalez A."/>
            <person name="Einarsson E."/>
            <person name="Astvaldsson A."/>
            <person name="Peirasmaki D."/>
            <person name="Eckmann L."/>
            <person name="Andersson J.O."/>
            <person name="Svard S.G."/>
            <person name="Jerlstrom-Hultqvist J."/>
        </authorList>
    </citation>
    <scope>NUCLEOTIDE SEQUENCE [LARGE SCALE GENOMIC DNA]</scope>
    <source>
        <strain evidence="3 4">Roberts-Thomson</strain>
    </source>
</reference>
<organism evidence="3 4">
    <name type="scientific">Giardia muris</name>
    <dbReference type="NCBI Taxonomy" id="5742"/>
    <lineage>
        <taxon>Eukaryota</taxon>
        <taxon>Metamonada</taxon>
        <taxon>Diplomonadida</taxon>
        <taxon>Hexamitidae</taxon>
        <taxon>Giardiinae</taxon>
        <taxon>Giardia</taxon>
    </lineage>
</organism>
<dbReference type="GO" id="GO:0000781">
    <property type="term" value="C:chromosome, telomeric region"/>
    <property type="evidence" value="ECO:0007669"/>
    <property type="project" value="UniProtKB-SubCell"/>
</dbReference>
<proteinExistence type="inferred from homology"/>
<dbReference type="PANTHER" id="PTHR12066">
    <property type="entry name" value="TELOMERASE REVERSE TRANSCRIPTASE"/>
    <property type="match status" value="1"/>
</dbReference>
<keyword evidence="4" id="KW-1185">Reference proteome</keyword>
<name>A0A4Z1TBT4_GIAMU</name>
<dbReference type="PRINTS" id="PR01365">
    <property type="entry name" value="TELOMERASERT"/>
</dbReference>
<keyword evidence="1 3" id="KW-0695">RNA-directed DNA polymerase</keyword>
<keyword evidence="1" id="KW-0539">Nucleus</keyword>
<protein>
    <recommendedName>
        <fullName evidence="1">Telomerase reverse transcriptase</fullName>
        <ecNumber evidence="1">2.7.7.49</ecNumber>
    </recommendedName>
    <alternativeName>
        <fullName evidence="1">Telomerase catalytic subunit</fullName>
    </alternativeName>
</protein>
<keyword evidence="1" id="KW-0808">Transferase</keyword>
<dbReference type="PANTHER" id="PTHR12066:SF0">
    <property type="entry name" value="TELOMERASE REVERSE TRANSCRIPTASE"/>
    <property type="match status" value="1"/>
</dbReference>
<dbReference type="InterPro" id="IPR000477">
    <property type="entry name" value="RT_dom"/>
</dbReference>
<dbReference type="EMBL" id="VDLU01000001">
    <property type="protein sequence ID" value="TNJ30707.1"/>
    <property type="molecule type" value="Genomic_DNA"/>
</dbReference>
<comment type="similarity">
    <text evidence="1">Belongs to the reverse transcriptase family. Telomerase subfamily.</text>
</comment>
<gene>
    <name evidence="3" type="ORF">GMRT_13676</name>
</gene>
<dbReference type="PROSITE" id="PS50878">
    <property type="entry name" value="RT_POL"/>
    <property type="match status" value="1"/>
</dbReference>
<evidence type="ECO:0000313" key="3">
    <source>
        <dbReference type="EMBL" id="TNJ30707.1"/>
    </source>
</evidence>
<evidence type="ECO:0000256" key="1">
    <source>
        <dbReference type="RuleBase" id="RU365061"/>
    </source>
</evidence>
<dbReference type="Proteomes" id="UP000315496">
    <property type="component" value="Chromosome 1"/>
</dbReference>
<dbReference type="GO" id="GO:0046872">
    <property type="term" value="F:metal ion binding"/>
    <property type="evidence" value="ECO:0007669"/>
    <property type="project" value="UniProtKB-KW"/>
</dbReference>
<dbReference type="AlphaFoldDB" id="A0A4Z1TBT4"/>
<evidence type="ECO:0000259" key="2">
    <source>
        <dbReference type="PROSITE" id="PS50878"/>
    </source>
</evidence>
<comment type="catalytic activity">
    <reaction evidence="1">
        <text>DNA(n) + a 2'-deoxyribonucleoside 5'-triphosphate = DNA(n+1) + diphosphate</text>
        <dbReference type="Rhea" id="RHEA:22508"/>
        <dbReference type="Rhea" id="RHEA-COMP:17339"/>
        <dbReference type="Rhea" id="RHEA-COMP:17340"/>
        <dbReference type="ChEBI" id="CHEBI:33019"/>
        <dbReference type="ChEBI" id="CHEBI:61560"/>
        <dbReference type="ChEBI" id="CHEBI:173112"/>
        <dbReference type="EC" id="2.7.7.49"/>
    </reaction>
</comment>
<dbReference type="GO" id="GO:0042162">
    <property type="term" value="F:telomeric DNA binding"/>
    <property type="evidence" value="ECO:0007669"/>
    <property type="project" value="TreeGrafter"/>
</dbReference>
<keyword evidence="1" id="KW-0460">Magnesium</keyword>
<evidence type="ECO:0000313" key="4">
    <source>
        <dbReference type="Proteomes" id="UP000315496"/>
    </source>
</evidence>
<dbReference type="EC" id="2.7.7.49" evidence="1"/>
<keyword evidence="1" id="KW-0479">Metal-binding</keyword>
<sequence length="991" mass="113629">MQQLYQILPMLKPSVFLRAQDQAALERAIVGIKTVLNAQQRSPSHTSQFQAEVPQLMNGARGGVLKWVTYEYACLLLREQGFEEVYQKYGLVLLRELFKHDLILRTTRLTMGRVSLSVHLTLSSQSRQSTSRTSNIQTTLNLSQIITKCQACAMQTLIRPTCCQAYVRKSKRLAETLGSIIAIKRLSILPSQLLTITEDTEKYTIGELPSGMALTRYAFSPVIMAVRTENETIDTILINQTNVSNTHPLNAHQVARLRHVVTRFQGQLRKIQKRYSAIGTRIEILGVQKLRGDELEPISIHTLCEVLIHMLLKLGVARLLGMKNIRLFHGNLYRALILPFRAPYPLTSLMSGLSIHTFISPITRLDKSESLLRQHLLGYFLTFLMDMYVLPFIWNRLVFLPLNERPSSRVGTTNTPHGTFFLRETWLKCQERLLQVSDQDVMPATLEYVCPLETLERQRMKDDLMEDGIQYAFWTLTSPGSIYFIRKASGRFRPITNFSFAVQGRPKTVNKFLSYMAPIIASEIFNPKKRFLRGGLAMSLATTSTEVRAWSMRMEAEHGTDTSLYAVVSDVQTAFESVDVPLLLRFLHEYIITECSYKVVCYREQGDPGRVTRYQYMALPATLNDITMLDAFIHGFLRRRYNIGEDLLSLWSNLIDLNSLQSTESRVQCIVPISFITLTREQVLCTLSLHLKYPFVTHRGKVYRLATGLAQGSVVSTLLFQCYTSLVLKLSLRLRLNSERFTIQRRFVDDWLMLTASRADLFTYLECLQQLEAIGLRFKTACYELTTTGDLKGLLEYTCLEGDEREPRLKRSTTSSTHPSWCGLILLNGFMFPDANRWYEVNTIGLPIPKTLTGQRQALLEKIRVLMDRRIAAFRRFISQPLNQYLIDQTVVTQYVTQLLFTLYVHLRDLHDFHAAEELILHTCARLIGVARNDAHLLHAMKLALTNTIISLLSQRTDLVRSDYIRRKLVGMRDKLKYLSLLDQRGTIQLV</sequence>
<dbReference type="OrthoDB" id="289721at2759"/>
<dbReference type="GO" id="GO:0070034">
    <property type="term" value="F:telomerase RNA binding"/>
    <property type="evidence" value="ECO:0007669"/>
    <property type="project" value="TreeGrafter"/>
</dbReference>
<feature type="domain" description="Reverse transcriptase" evidence="2">
    <location>
        <begin position="466"/>
        <end position="826"/>
    </location>
</feature>
<comment type="caution">
    <text evidence="3">The sequence shown here is derived from an EMBL/GenBank/DDBJ whole genome shotgun (WGS) entry which is preliminary data.</text>
</comment>
<comment type="function">
    <text evidence="1">Telomerase is a ribonucleoprotein enzyme essential for the replication of chromosome termini in most eukaryotes. It elongates telomeres. It is a reverse transcriptase that adds simple sequence repeats to chromosome ends by copying a template sequence within the RNA component of the enzyme.</text>
</comment>
<keyword evidence="1" id="KW-0158">Chromosome</keyword>
<comment type="subcellular location">
    <subcellularLocation>
        <location evidence="1">Nucleus</location>
    </subcellularLocation>
    <subcellularLocation>
        <location evidence="1">Chromosome</location>
        <location evidence="1">Telomere</location>
    </subcellularLocation>
</comment>
<dbReference type="InterPro" id="IPR003545">
    <property type="entry name" value="Telomerase_RT"/>
</dbReference>
<dbReference type="GO" id="GO:0003720">
    <property type="term" value="F:telomerase activity"/>
    <property type="evidence" value="ECO:0007669"/>
    <property type="project" value="InterPro"/>
</dbReference>
<dbReference type="GO" id="GO:0007004">
    <property type="term" value="P:telomere maintenance via telomerase"/>
    <property type="evidence" value="ECO:0007669"/>
    <property type="project" value="TreeGrafter"/>
</dbReference>
<keyword evidence="1" id="KW-0548">Nucleotidyltransferase</keyword>
<accession>A0A4Z1TBT4</accession>